<keyword evidence="6" id="KW-1185">Reference proteome</keyword>
<accession>A0A2S2C7K6</accession>
<dbReference type="SUPFAM" id="SSF46785">
    <property type="entry name" value="Winged helix' DNA-binding domain"/>
    <property type="match status" value="1"/>
</dbReference>
<dbReference type="AlphaFoldDB" id="A0A2S2C7K6"/>
<evidence type="ECO:0000313" key="5">
    <source>
        <dbReference type="EMBL" id="AWK76822.1"/>
    </source>
</evidence>
<dbReference type="GO" id="GO:0003677">
    <property type="term" value="F:DNA binding"/>
    <property type="evidence" value="ECO:0007669"/>
    <property type="project" value="UniProtKB-KW"/>
</dbReference>
<protein>
    <recommendedName>
        <fullName evidence="7">Transcriptional regulator</fullName>
    </recommendedName>
</protein>
<evidence type="ECO:0008006" key="7">
    <source>
        <dbReference type="Google" id="ProtNLM"/>
    </source>
</evidence>
<dbReference type="InterPro" id="IPR036390">
    <property type="entry name" value="WH_DNA-bd_sf"/>
</dbReference>
<name>A0A2S2C7K6_9NOCA</name>
<evidence type="ECO:0000256" key="2">
    <source>
        <dbReference type="ARBA" id="ARBA00023015"/>
    </source>
</evidence>
<evidence type="ECO:0000256" key="1">
    <source>
        <dbReference type="ARBA" id="ARBA00011046"/>
    </source>
</evidence>
<dbReference type="Gene3D" id="6.10.140.850">
    <property type="match status" value="1"/>
</dbReference>
<comment type="similarity">
    <text evidence="1">Belongs to the BlaI transcriptional regulatory family.</text>
</comment>
<evidence type="ECO:0000313" key="6">
    <source>
        <dbReference type="Proteomes" id="UP000245711"/>
    </source>
</evidence>
<dbReference type="GO" id="GO:0045892">
    <property type="term" value="P:negative regulation of DNA-templated transcription"/>
    <property type="evidence" value="ECO:0007669"/>
    <property type="project" value="InterPro"/>
</dbReference>
<evidence type="ECO:0000256" key="3">
    <source>
        <dbReference type="ARBA" id="ARBA00023125"/>
    </source>
</evidence>
<keyword evidence="4" id="KW-0804">Transcription</keyword>
<proteinExistence type="inferred from homology"/>
<dbReference type="OrthoDB" id="9813987at2"/>
<organism evidence="5 6">
    <name type="scientific">Rhodococcus oxybenzonivorans</name>
    <dbReference type="NCBI Taxonomy" id="1990687"/>
    <lineage>
        <taxon>Bacteria</taxon>
        <taxon>Bacillati</taxon>
        <taxon>Actinomycetota</taxon>
        <taxon>Actinomycetes</taxon>
        <taxon>Mycobacteriales</taxon>
        <taxon>Nocardiaceae</taxon>
        <taxon>Rhodococcus</taxon>
    </lineage>
</organism>
<dbReference type="Gene3D" id="1.10.10.10">
    <property type="entry name" value="Winged helix-like DNA-binding domain superfamily/Winged helix DNA-binding domain"/>
    <property type="match status" value="1"/>
</dbReference>
<evidence type="ECO:0000256" key="4">
    <source>
        <dbReference type="ARBA" id="ARBA00023163"/>
    </source>
</evidence>
<reference evidence="5 6" key="1">
    <citation type="submission" date="2017-05" db="EMBL/GenBank/DDBJ databases">
        <title>Isolation of Rhodococcus sp. S2-17 biodegrading of BP-3.</title>
        <authorList>
            <person name="Lee Y."/>
            <person name="Kim K.H."/>
            <person name="Chun B.H."/>
            <person name="Jung H.S."/>
            <person name="Jeon C.O."/>
        </authorList>
    </citation>
    <scope>NUCLEOTIDE SEQUENCE [LARGE SCALE GENOMIC DNA]</scope>
    <source>
        <strain evidence="5 6">S2-17</strain>
        <plasmid evidence="6">prb29</plasmid>
    </source>
</reference>
<keyword evidence="3" id="KW-0238">DNA-binding</keyword>
<sequence length="215" mass="24270">MCDVTDPDRVQIHRHGCLPRRRSRHAHPTIPLTSVTLDSGTWACLVFFRAAGYALRRSTIGGRQYSVTDAFGVPTSDRHTTFSHRLRRSGGDVRRFSELEAAVMESLWSRTDSVSGAQVFDELGAERQIAYTTVMRTLDTLHRMGWLTRQRSGRAFVYRPTLTRAQYSARVMRHALGKGGQPELVLTHFLEQMTEDDTAALHAALRRLASGRESE</sequence>
<dbReference type="InterPro" id="IPR036388">
    <property type="entry name" value="WH-like_DNA-bd_sf"/>
</dbReference>
<dbReference type="Pfam" id="PF03965">
    <property type="entry name" value="Penicillinase_R"/>
    <property type="match status" value="1"/>
</dbReference>
<gene>
    <name evidence="5" type="ORF">CBI38_36065</name>
</gene>
<keyword evidence="2" id="KW-0805">Transcription regulation</keyword>
<dbReference type="KEGG" id="roz:CBI38_36065"/>
<geneLocation type="plasmid" evidence="6">
    <name>prb29</name>
</geneLocation>
<dbReference type="InterPro" id="IPR005650">
    <property type="entry name" value="BlaI_family"/>
</dbReference>
<keyword evidence="5" id="KW-0614">Plasmid</keyword>
<dbReference type="Proteomes" id="UP000245711">
    <property type="component" value="Plasmid pRB29"/>
</dbReference>
<dbReference type="EMBL" id="CP021356">
    <property type="protein sequence ID" value="AWK76822.1"/>
    <property type="molecule type" value="Genomic_DNA"/>
</dbReference>